<organism evidence="3 4">
    <name type="scientific">Paracoccidioides lutzii (strain ATCC MYA-826 / Pb01)</name>
    <name type="common">Paracoccidioides brasiliensis</name>
    <dbReference type="NCBI Taxonomy" id="502779"/>
    <lineage>
        <taxon>Eukaryota</taxon>
        <taxon>Fungi</taxon>
        <taxon>Dikarya</taxon>
        <taxon>Ascomycota</taxon>
        <taxon>Pezizomycotina</taxon>
        <taxon>Eurotiomycetes</taxon>
        <taxon>Eurotiomycetidae</taxon>
        <taxon>Onygenales</taxon>
        <taxon>Ajellomycetaceae</taxon>
        <taxon>Paracoccidioides</taxon>
    </lineage>
</organism>
<feature type="compositionally biased region" description="Polar residues" evidence="1">
    <location>
        <begin position="1"/>
        <end position="18"/>
    </location>
</feature>
<keyword evidence="2" id="KW-1133">Transmembrane helix</keyword>
<feature type="compositionally biased region" description="Polar residues" evidence="1">
    <location>
        <begin position="71"/>
        <end position="83"/>
    </location>
</feature>
<reference evidence="3 4" key="1">
    <citation type="journal article" date="2011" name="PLoS Genet.">
        <title>Comparative genomic analysis of human fungal pathogens causing paracoccidioidomycosis.</title>
        <authorList>
            <person name="Desjardins C.A."/>
            <person name="Champion M.D."/>
            <person name="Holder J.W."/>
            <person name="Muszewska A."/>
            <person name="Goldberg J."/>
            <person name="Bailao A.M."/>
            <person name="Brigido M.M."/>
            <person name="Ferreira M.E."/>
            <person name="Garcia A.M."/>
            <person name="Grynberg M."/>
            <person name="Gujja S."/>
            <person name="Heiman D.I."/>
            <person name="Henn M.R."/>
            <person name="Kodira C.D."/>
            <person name="Leon-Narvaez H."/>
            <person name="Longo L.V."/>
            <person name="Ma L.J."/>
            <person name="Malavazi I."/>
            <person name="Matsuo A.L."/>
            <person name="Morais F.V."/>
            <person name="Pereira M."/>
            <person name="Rodriguez-Brito S."/>
            <person name="Sakthikumar S."/>
            <person name="Salem-Izacc S.M."/>
            <person name="Sykes S.M."/>
            <person name="Teixeira M.M."/>
            <person name="Vallejo M.C."/>
            <person name="Walter M.E."/>
            <person name="Yandava C."/>
            <person name="Young S."/>
            <person name="Zeng Q."/>
            <person name="Zucker J."/>
            <person name="Felipe M.S."/>
            <person name="Goldman G.H."/>
            <person name="Haas B.J."/>
            <person name="McEwen J.G."/>
            <person name="Nino-Vega G."/>
            <person name="Puccia R."/>
            <person name="San-Blas G."/>
            <person name="Soares C.M."/>
            <person name="Birren B.W."/>
            <person name="Cuomo C.A."/>
        </authorList>
    </citation>
    <scope>NUCLEOTIDE SEQUENCE [LARGE SCALE GENOMIC DNA]</scope>
    <source>
        <strain evidence="4">ATCC MYA-826 / Pb01</strain>
    </source>
</reference>
<dbReference type="GeneID" id="9101146"/>
<feature type="transmembrane region" description="Helical" evidence="2">
    <location>
        <begin position="355"/>
        <end position="376"/>
    </location>
</feature>
<feature type="region of interest" description="Disordered" evidence="1">
    <location>
        <begin position="71"/>
        <end position="100"/>
    </location>
</feature>
<dbReference type="AlphaFoldDB" id="C1GPV9"/>
<evidence type="ECO:0000313" key="4">
    <source>
        <dbReference type="Proteomes" id="UP000002059"/>
    </source>
</evidence>
<sequence length="485" mass="54545">MGNQSNSKGKAVMYNTTPPCSPPIFSENSGGSAPNGSDPSMNTLQGSAPPSFRGPDGRNLLNTILAFSSRTNRSATPLQNGTPLRNGELDEWDFHPDEPDSDRILTPFRIVLGDIRVRLERGETNLTLSGYILEDIIFDLKSSDRESPSVRAMIHDFENHLMENGIGLHSNVTTPVECPIDPGNGEMPSPHPHLALHNFTSRPTDYETGGPSNYWLPNVPNNTADTPRDLPHPPHIMNEFEVHQPAGSETYEGPAYGSRRTLNEHSLMYQPRTVAPELSRVVIDETLEYWEEFEYIEQPVSWEDPEPERNRVTTSNTIKVRKNSASPSRRSIPIGKTQSLRCPYVVLSNVTNVSVAMGVVICFFFLFCFVFVIFGLNSDTVLLAEHKIYPLAPGGTRHHWTILRNMRKDKIPRATSLDPYTGTETRVAYHFLVDSLTNLEWTLGRAENPDCHDKIRERGCWRSFKRPRIISLKNMETGSCLTIFQ</sequence>
<dbReference type="KEGG" id="pbl:PAAG_00554"/>
<feature type="compositionally biased region" description="Polar residues" evidence="1">
    <location>
        <begin position="26"/>
        <end position="48"/>
    </location>
</feature>
<dbReference type="HOGENOM" id="CLU_562710_0_0_1"/>
<keyword evidence="4" id="KW-1185">Reference proteome</keyword>
<dbReference type="OrthoDB" id="10323372at2759"/>
<dbReference type="eggNOG" id="ENOG502RPYF">
    <property type="taxonomic scope" value="Eukaryota"/>
</dbReference>
<proteinExistence type="predicted"/>
<dbReference type="EMBL" id="KN293992">
    <property type="protein sequence ID" value="EEH36231.2"/>
    <property type="molecule type" value="Genomic_DNA"/>
</dbReference>
<evidence type="ECO:0000256" key="2">
    <source>
        <dbReference type="SAM" id="Phobius"/>
    </source>
</evidence>
<keyword evidence="2" id="KW-0472">Membrane</keyword>
<dbReference type="RefSeq" id="XP_002798015.2">
    <property type="nucleotide sequence ID" value="XM_002797969.2"/>
</dbReference>
<dbReference type="VEuPathDB" id="FungiDB:PAAG_00554"/>
<keyword evidence="2" id="KW-0812">Transmembrane</keyword>
<feature type="region of interest" description="Disordered" evidence="1">
    <location>
        <begin position="1"/>
        <end position="55"/>
    </location>
</feature>
<dbReference type="Proteomes" id="UP000002059">
    <property type="component" value="Partially assembled WGS sequence"/>
</dbReference>
<evidence type="ECO:0000256" key="1">
    <source>
        <dbReference type="SAM" id="MobiDB-lite"/>
    </source>
</evidence>
<name>C1GPV9_PARBA</name>
<evidence type="ECO:0000313" key="3">
    <source>
        <dbReference type="EMBL" id="EEH36231.2"/>
    </source>
</evidence>
<gene>
    <name evidence="3" type="ORF">PAAG_00554</name>
</gene>
<accession>C1GPV9</accession>
<protein>
    <submittedName>
        <fullName evidence="3">Uncharacterized protein</fullName>
    </submittedName>
</protein>